<keyword evidence="18" id="KW-1185">Reference proteome</keyword>
<evidence type="ECO:0000256" key="6">
    <source>
        <dbReference type="ARBA" id="ARBA00022723"/>
    </source>
</evidence>
<dbReference type="InterPro" id="IPR027256">
    <property type="entry name" value="P-typ_ATPase_IB"/>
</dbReference>
<dbReference type="EC" id="7.2.2.8" evidence="3"/>
<dbReference type="FunFam" id="2.70.150.10:FF:000002">
    <property type="entry name" value="Copper-transporting ATPase 1, putative"/>
    <property type="match status" value="1"/>
</dbReference>
<accession>A0A9Q0FAJ7</accession>
<gene>
    <name evidence="17" type="primary">HMA4_3</name>
    <name evidence="17" type="ORF">Tsubulata_014788</name>
</gene>
<dbReference type="PANTHER" id="PTHR46594">
    <property type="entry name" value="P-TYPE CATION-TRANSPORTING ATPASE"/>
    <property type="match status" value="1"/>
</dbReference>
<keyword evidence="5 15" id="KW-0812">Transmembrane</keyword>
<evidence type="ECO:0000259" key="16">
    <source>
        <dbReference type="PROSITE" id="PS50846"/>
    </source>
</evidence>
<evidence type="ECO:0000313" key="18">
    <source>
        <dbReference type="Proteomes" id="UP001141552"/>
    </source>
</evidence>
<dbReference type="InterPro" id="IPR036163">
    <property type="entry name" value="HMA_dom_sf"/>
</dbReference>
<evidence type="ECO:0000256" key="8">
    <source>
        <dbReference type="ARBA" id="ARBA00022741"/>
    </source>
</evidence>
<dbReference type="InterPro" id="IPR023299">
    <property type="entry name" value="ATPase_P-typ_cyto_dom_N"/>
</dbReference>
<reference evidence="17" key="2">
    <citation type="journal article" date="2023" name="Plants (Basel)">
        <title>Annotation of the Turnera subulata (Passifloraceae) Draft Genome Reveals the S-Locus Evolved after the Divergence of Turneroideae from Passifloroideae in a Stepwise Manner.</title>
        <authorList>
            <person name="Henning P.M."/>
            <person name="Roalson E.H."/>
            <person name="Mir W."/>
            <person name="McCubbin A.G."/>
            <person name="Shore J.S."/>
        </authorList>
    </citation>
    <scope>NUCLEOTIDE SEQUENCE</scope>
    <source>
        <strain evidence="17">F60SS</strain>
    </source>
</reference>
<feature type="transmembrane region" description="Helical" evidence="15">
    <location>
        <begin position="539"/>
        <end position="558"/>
    </location>
</feature>
<dbReference type="Proteomes" id="UP001141552">
    <property type="component" value="Unassembled WGS sequence"/>
</dbReference>
<dbReference type="InterPro" id="IPR008250">
    <property type="entry name" value="ATPase_P-typ_transduc_dom_A_sf"/>
</dbReference>
<dbReference type="NCBIfam" id="TIGR00003">
    <property type="entry name" value="copper ion binding protein"/>
    <property type="match status" value="1"/>
</dbReference>
<feature type="transmembrane region" description="Helical" evidence="15">
    <location>
        <begin position="274"/>
        <end position="294"/>
    </location>
</feature>
<comment type="caution">
    <text evidence="17">The sequence shown here is derived from an EMBL/GenBank/DDBJ whole genome shotgun (WGS) entry which is preliminary data.</text>
</comment>
<name>A0A9Q0FAJ7_9ROSI</name>
<organism evidence="17 18">
    <name type="scientific">Turnera subulata</name>
    <dbReference type="NCBI Taxonomy" id="218843"/>
    <lineage>
        <taxon>Eukaryota</taxon>
        <taxon>Viridiplantae</taxon>
        <taxon>Streptophyta</taxon>
        <taxon>Embryophyta</taxon>
        <taxon>Tracheophyta</taxon>
        <taxon>Spermatophyta</taxon>
        <taxon>Magnoliopsida</taxon>
        <taxon>eudicotyledons</taxon>
        <taxon>Gunneridae</taxon>
        <taxon>Pentapetalae</taxon>
        <taxon>rosids</taxon>
        <taxon>fabids</taxon>
        <taxon>Malpighiales</taxon>
        <taxon>Passifloraceae</taxon>
        <taxon>Turnera</taxon>
    </lineage>
</organism>
<dbReference type="PROSITE" id="PS50846">
    <property type="entry name" value="HMA_2"/>
    <property type="match status" value="3"/>
</dbReference>
<evidence type="ECO:0000256" key="14">
    <source>
        <dbReference type="ARBA" id="ARBA00023136"/>
    </source>
</evidence>
<dbReference type="InterPro" id="IPR017969">
    <property type="entry name" value="Heavy-metal-associated_CS"/>
</dbReference>
<keyword evidence="14 15" id="KW-0472">Membrane</keyword>
<comment type="similarity">
    <text evidence="2 15">Belongs to the cation transport ATPase (P-type) (TC 3.A.3) family. Type IB subfamily.</text>
</comment>
<feature type="domain" description="HMA" evidence="16">
    <location>
        <begin position="31"/>
        <end position="97"/>
    </location>
</feature>
<evidence type="ECO:0000256" key="3">
    <source>
        <dbReference type="ARBA" id="ARBA00012517"/>
    </source>
</evidence>
<dbReference type="CDD" id="cd00371">
    <property type="entry name" value="HMA"/>
    <property type="match status" value="3"/>
</dbReference>
<dbReference type="GO" id="GO:0005524">
    <property type="term" value="F:ATP binding"/>
    <property type="evidence" value="ECO:0007669"/>
    <property type="project" value="UniProtKB-UniRule"/>
</dbReference>
<evidence type="ECO:0000256" key="13">
    <source>
        <dbReference type="ARBA" id="ARBA00023065"/>
    </source>
</evidence>
<dbReference type="SUPFAM" id="SSF81653">
    <property type="entry name" value="Calcium ATPase, transduction domain A"/>
    <property type="match status" value="1"/>
</dbReference>
<dbReference type="PROSITE" id="PS00154">
    <property type="entry name" value="ATPASE_E1_E2"/>
    <property type="match status" value="1"/>
</dbReference>
<dbReference type="Gene3D" id="3.30.70.100">
    <property type="match status" value="3"/>
</dbReference>
<keyword evidence="9 15" id="KW-0067">ATP-binding</keyword>
<dbReference type="Gene3D" id="2.70.150.10">
    <property type="entry name" value="Calcium-transporting ATPase, cytoplasmic transduction domain A"/>
    <property type="match status" value="1"/>
</dbReference>
<evidence type="ECO:0000256" key="7">
    <source>
        <dbReference type="ARBA" id="ARBA00022737"/>
    </source>
</evidence>
<feature type="transmembrane region" description="Helical" evidence="15">
    <location>
        <begin position="903"/>
        <end position="924"/>
    </location>
</feature>
<dbReference type="Gene3D" id="3.40.50.1000">
    <property type="entry name" value="HAD superfamily/HAD-like"/>
    <property type="match status" value="2"/>
</dbReference>
<dbReference type="InterPro" id="IPR006122">
    <property type="entry name" value="HMA_Cu_ion-bd"/>
</dbReference>
<dbReference type="InterPro" id="IPR059000">
    <property type="entry name" value="ATPase_P-type_domA"/>
</dbReference>
<evidence type="ECO:0000256" key="2">
    <source>
        <dbReference type="ARBA" id="ARBA00006024"/>
    </source>
</evidence>
<evidence type="ECO:0000256" key="15">
    <source>
        <dbReference type="RuleBase" id="RU362081"/>
    </source>
</evidence>
<keyword evidence="4" id="KW-0813">Transport</keyword>
<reference evidence="17" key="1">
    <citation type="submission" date="2022-02" db="EMBL/GenBank/DDBJ databases">
        <authorList>
            <person name="Henning P.M."/>
            <person name="McCubbin A.G."/>
            <person name="Shore J.S."/>
        </authorList>
    </citation>
    <scope>NUCLEOTIDE SEQUENCE</scope>
    <source>
        <strain evidence="17">F60SS</strain>
        <tissue evidence="17">Leaves</tissue>
    </source>
</reference>
<dbReference type="CDD" id="cd02094">
    <property type="entry name" value="P-type_ATPase_Cu-like"/>
    <property type="match status" value="1"/>
</dbReference>
<dbReference type="NCBIfam" id="TIGR01525">
    <property type="entry name" value="ATPase-IB_hvy"/>
    <property type="match status" value="1"/>
</dbReference>
<dbReference type="OrthoDB" id="432719at2759"/>
<evidence type="ECO:0000256" key="10">
    <source>
        <dbReference type="ARBA" id="ARBA00022967"/>
    </source>
</evidence>
<dbReference type="AlphaFoldDB" id="A0A9Q0FAJ7"/>
<proteinExistence type="inferred from homology"/>
<dbReference type="GO" id="GO:0140581">
    <property type="term" value="F:P-type monovalent copper transporter activity"/>
    <property type="evidence" value="ECO:0007669"/>
    <property type="project" value="UniProtKB-EC"/>
</dbReference>
<dbReference type="Pfam" id="PF00403">
    <property type="entry name" value="HMA"/>
    <property type="match status" value="3"/>
</dbReference>
<dbReference type="InterPro" id="IPR036412">
    <property type="entry name" value="HAD-like_sf"/>
</dbReference>
<dbReference type="InterPro" id="IPR023298">
    <property type="entry name" value="ATPase_P-typ_TM_dom_sf"/>
</dbReference>
<keyword evidence="6 15" id="KW-0479">Metal-binding</keyword>
<keyword evidence="11 15" id="KW-1133">Transmembrane helix</keyword>
<dbReference type="InterPro" id="IPR001757">
    <property type="entry name" value="P_typ_ATPase"/>
</dbReference>
<feature type="domain" description="HMA" evidence="16">
    <location>
        <begin position="105"/>
        <end position="171"/>
    </location>
</feature>
<dbReference type="GO" id="GO:0016887">
    <property type="term" value="F:ATP hydrolysis activity"/>
    <property type="evidence" value="ECO:0007669"/>
    <property type="project" value="InterPro"/>
</dbReference>
<evidence type="ECO:0000256" key="1">
    <source>
        <dbReference type="ARBA" id="ARBA00004370"/>
    </source>
</evidence>
<dbReference type="GO" id="GO:0016020">
    <property type="term" value="C:membrane"/>
    <property type="evidence" value="ECO:0007669"/>
    <property type="project" value="UniProtKB-SubCell"/>
</dbReference>
<dbReference type="SUPFAM" id="SSF81665">
    <property type="entry name" value="Calcium ATPase, transmembrane domain M"/>
    <property type="match status" value="1"/>
</dbReference>
<evidence type="ECO:0000256" key="4">
    <source>
        <dbReference type="ARBA" id="ARBA00022448"/>
    </source>
</evidence>
<dbReference type="PANTHER" id="PTHR46594:SF2">
    <property type="entry name" value="COPPER-TRANSPORTING ATPASE HMA4"/>
    <property type="match status" value="1"/>
</dbReference>
<dbReference type="SUPFAM" id="SSF56784">
    <property type="entry name" value="HAD-like"/>
    <property type="match status" value="1"/>
</dbReference>
<dbReference type="FunFam" id="3.30.70.100:FF:000001">
    <property type="entry name" value="ATPase copper transporting beta"/>
    <property type="match status" value="2"/>
</dbReference>
<dbReference type="GO" id="GO:0005507">
    <property type="term" value="F:copper ion binding"/>
    <property type="evidence" value="ECO:0007669"/>
    <property type="project" value="InterPro"/>
</dbReference>
<dbReference type="NCBIfam" id="TIGR01494">
    <property type="entry name" value="ATPase_P-type"/>
    <property type="match status" value="2"/>
</dbReference>
<dbReference type="InterPro" id="IPR018303">
    <property type="entry name" value="ATPase_P-typ_P_site"/>
</dbReference>
<keyword evidence="13" id="KW-0406">Ion transport</keyword>
<dbReference type="InterPro" id="IPR006121">
    <property type="entry name" value="HMA_dom"/>
</dbReference>
<dbReference type="Pfam" id="PF00702">
    <property type="entry name" value="Hydrolase"/>
    <property type="match status" value="1"/>
</dbReference>
<keyword evidence="7" id="KW-0677">Repeat</keyword>
<feature type="transmembrane region" description="Helical" evidence="15">
    <location>
        <begin position="578"/>
        <end position="599"/>
    </location>
</feature>
<comment type="subcellular location">
    <subcellularLocation>
        <location evidence="1 15">Membrane</location>
    </subcellularLocation>
</comment>
<keyword evidence="8 15" id="KW-0547">Nucleotide-binding</keyword>
<dbReference type="Pfam" id="PF00122">
    <property type="entry name" value="E1-E2_ATPase"/>
    <property type="match status" value="1"/>
</dbReference>
<feature type="transmembrane region" description="Helical" evidence="15">
    <location>
        <begin position="309"/>
        <end position="327"/>
    </location>
</feature>
<dbReference type="SUPFAM" id="SSF55008">
    <property type="entry name" value="HMA, heavy metal-associated domain"/>
    <property type="match status" value="3"/>
</dbReference>
<evidence type="ECO:0000256" key="9">
    <source>
        <dbReference type="ARBA" id="ARBA00022840"/>
    </source>
</evidence>
<keyword evidence="12" id="KW-0186">Copper</keyword>
<dbReference type="EMBL" id="JAKUCV010006308">
    <property type="protein sequence ID" value="KAJ4827890.1"/>
    <property type="molecule type" value="Genomic_DNA"/>
</dbReference>
<evidence type="ECO:0000256" key="5">
    <source>
        <dbReference type="ARBA" id="ARBA00022692"/>
    </source>
</evidence>
<feature type="transmembrane region" description="Helical" evidence="15">
    <location>
        <begin position="872"/>
        <end position="897"/>
    </location>
</feature>
<protein>
    <recommendedName>
        <fullName evidence="3">P-type Cu(+) transporter</fullName>
        <ecNumber evidence="3">7.2.2.8</ecNumber>
    </recommendedName>
</protein>
<feature type="domain" description="HMA" evidence="16">
    <location>
        <begin position="180"/>
        <end position="246"/>
    </location>
</feature>
<keyword evidence="10" id="KW-1278">Translocase</keyword>
<dbReference type="PROSITE" id="PS01047">
    <property type="entry name" value="HMA_1"/>
    <property type="match status" value="1"/>
</dbReference>
<dbReference type="Gene3D" id="3.40.1110.10">
    <property type="entry name" value="Calcium-transporting ATPase, cytoplasmic domain N"/>
    <property type="match status" value="1"/>
</dbReference>
<evidence type="ECO:0000313" key="17">
    <source>
        <dbReference type="EMBL" id="KAJ4827890.1"/>
    </source>
</evidence>
<sequence length="956" mass="102739">MSGTCGSEGLQQPLLQPADSIAIDIPEKKNRSITFKVGGIKCASCAASVETALLQLDGVENATVSPLHGHTRVQYVPDITNPKKVMEAVEDAGFSVSECPTQNIAVCRIRIKGMTCTSCSQSIESSLKLVDGVKKAVVGLAIAEAIVHFDPNITDSGSIAEAIEAAGFETELVISEIDVNRTCLELEGLNSVEDGSIIQSSLESVEGVNHVEMDPTKNRVTITYDADLTGPRSLIHHIQETSDETRSFRASLYIPPNGRELEQKRESQLFRTQFFLSCLLSVPIFMFSMVLPMLPPYGNWLDHKICKKLTLGMLARLIFCTPVQFIIGRRFYLGAYHALKRRTANMDVLVALGTNAAYFYSVYVVIKAMTSDIFEGHDFFETSAMLTSFILLGKYLEVMAKGKTTDALAKLIDLTPDTAHLLTQDVHGNLISQLDISTPLIQRNDILRIFPGEKVPVDGVVTSGESNVNESMITGEARSIPKRPGDKVIGGTVNQDGCLMVKATRVGTDTALSQIVQLVEAAQLARAPVQRLADKISRIFVPIVVSLAFITWLGWFIHGLTGTGAENLLPNGLSGSELALQFCISVLVVACPCALGLATPTAIMVATGKGASLGILIKGGNSMEMAHKVKTVVFDKTGTLTMGKPVVADSKLFSIFSMENLYDIVVAVEANSEHPIAKAVVEHAKMLRQRLGTQSATEVQDFEVHIGTGVSAKVGAKTVLVGNKRLMKSGNVLVGPEVDNYISEQEKLARTCVLIAVEGVVVGAFAVTDMVRPEARIVVPFLQSMGISSVMVTGDNWATANAVAKEMKGINVGMVGDGINDSPALVAADVGMAIGAGTDVAIEAADIVLIKSNLEDVVTAISLSRETMSRIWLNYIWAFGYNIISVPIAAGVLYPILGLRMPPWLAGACMALSSLSVLCSSLLLKTYQKPLQRKTKKNCKCAPPKIRDLKPIMLIG</sequence>
<dbReference type="PRINTS" id="PR00119">
    <property type="entry name" value="CATATPASE"/>
</dbReference>
<evidence type="ECO:0000256" key="11">
    <source>
        <dbReference type="ARBA" id="ARBA00022989"/>
    </source>
</evidence>
<feature type="transmembrane region" description="Helical" evidence="15">
    <location>
        <begin position="348"/>
        <end position="366"/>
    </location>
</feature>
<dbReference type="InterPro" id="IPR023214">
    <property type="entry name" value="HAD_sf"/>
</dbReference>
<evidence type="ECO:0000256" key="12">
    <source>
        <dbReference type="ARBA" id="ARBA00023008"/>
    </source>
</evidence>